<dbReference type="RefSeq" id="WP_007977679.1">
    <property type="nucleotide sequence ID" value="NZ_AEMG01000004.1"/>
</dbReference>
<organism evidence="4 6">
    <name type="scientific">Haladaptatus paucihalophilus DX253</name>
    <dbReference type="NCBI Taxonomy" id="797209"/>
    <lineage>
        <taxon>Archaea</taxon>
        <taxon>Methanobacteriati</taxon>
        <taxon>Methanobacteriota</taxon>
        <taxon>Stenosarchaea group</taxon>
        <taxon>Halobacteria</taxon>
        <taxon>Halobacteriales</taxon>
        <taxon>Haladaptataceae</taxon>
        <taxon>Haladaptatus</taxon>
    </lineage>
</organism>
<proteinExistence type="predicted"/>
<protein>
    <submittedName>
        <fullName evidence="4">DNA binding domain-containing protein</fullName>
    </submittedName>
    <submittedName>
        <fullName evidence="5">Ribosome-binding protein aMBF1, putative translation factor, contains Zn-ribbon and HTH domains</fullName>
    </submittedName>
</protein>
<evidence type="ECO:0000259" key="2">
    <source>
        <dbReference type="Pfam" id="PF24250"/>
    </source>
</evidence>
<dbReference type="eggNOG" id="arCOG01863">
    <property type="taxonomic scope" value="Archaea"/>
</dbReference>
<feature type="region of interest" description="Disordered" evidence="1">
    <location>
        <begin position="1"/>
        <end position="21"/>
    </location>
</feature>
<dbReference type="EMBL" id="FRAN01000002">
    <property type="protein sequence ID" value="SHK48485.1"/>
    <property type="molecule type" value="Genomic_DNA"/>
</dbReference>
<evidence type="ECO:0000313" key="7">
    <source>
        <dbReference type="Proteomes" id="UP000184203"/>
    </source>
</evidence>
<dbReference type="InterPro" id="IPR057937">
    <property type="entry name" value="HVO_2718-like_HTH"/>
</dbReference>
<dbReference type="Pfam" id="PF26602">
    <property type="entry name" value="HVO_2718_N"/>
    <property type="match status" value="1"/>
</dbReference>
<sequence length="171" mass="18109">MAKYSTGNSSGGGSGGSCELCGKASDSLTEASVAGATLHVCPDCASHNDAAQPTKSKSEGNAMSEQDRKRRAAQRTARMDDARKGDASHWEEEGTSYDSDPLPYLVSDYGERVIDARQEEGLQRGELADELEVQENDLLAVEQNRANRAGVGGSVIEALEERLGVTLSESA</sequence>
<feature type="region of interest" description="Disordered" evidence="1">
    <location>
        <begin position="43"/>
        <end position="103"/>
    </location>
</feature>
<dbReference type="STRING" id="797209.GCA_000376445_01145"/>
<evidence type="ECO:0000313" key="5">
    <source>
        <dbReference type="EMBL" id="SHK48485.1"/>
    </source>
</evidence>
<dbReference type="InterPro" id="IPR001387">
    <property type="entry name" value="Cro/C1-type_HTH"/>
</dbReference>
<accession>E7QQG0</accession>
<evidence type="ECO:0000259" key="3">
    <source>
        <dbReference type="Pfam" id="PF26602"/>
    </source>
</evidence>
<feature type="domain" description="Transcription regulator HVO-2718-like helix-turn-helix" evidence="2">
    <location>
        <begin position="98"/>
        <end position="169"/>
    </location>
</feature>
<feature type="domain" description="MJ0586 N-terminal zinc binding" evidence="3">
    <location>
        <begin position="16"/>
        <end position="49"/>
    </location>
</feature>
<dbReference type="PATRIC" id="fig|797209.4.peg.1021"/>
<dbReference type="GO" id="GO:0003677">
    <property type="term" value="F:DNA binding"/>
    <property type="evidence" value="ECO:0007669"/>
    <property type="project" value="InterPro"/>
</dbReference>
<evidence type="ECO:0000256" key="1">
    <source>
        <dbReference type="SAM" id="MobiDB-lite"/>
    </source>
</evidence>
<evidence type="ECO:0000313" key="6">
    <source>
        <dbReference type="Proteomes" id="UP000003751"/>
    </source>
</evidence>
<dbReference type="PROSITE" id="PS51257">
    <property type="entry name" value="PROKAR_LIPOPROTEIN"/>
    <property type="match status" value="1"/>
</dbReference>
<name>E7QQG0_HALPU</name>
<evidence type="ECO:0000313" key="4">
    <source>
        <dbReference type="EMBL" id="EFW93224.1"/>
    </source>
</evidence>
<dbReference type="Proteomes" id="UP000184203">
    <property type="component" value="Unassembled WGS sequence"/>
</dbReference>
<dbReference type="Proteomes" id="UP000003751">
    <property type="component" value="Unassembled WGS sequence"/>
</dbReference>
<dbReference type="OrthoDB" id="339114at2157"/>
<dbReference type="Pfam" id="PF24250">
    <property type="entry name" value="HVO_2718"/>
    <property type="match status" value="1"/>
</dbReference>
<reference evidence="5" key="3">
    <citation type="submission" date="2016-11" db="EMBL/GenBank/DDBJ databases">
        <authorList>
            <person name="Jaros S."/>
            <person name="Januszkiewicz K."/>
            <person name="Wedrychowicz H."/>
        </authorList>
    </citation>
    <scope>NUCLEOTIDE SEQUENCE [LARGE SCALE GENOMIC DNA]</scope>
    <source>
        <strain evidence="5">DX253</strain>
    </source>
</reference>
<feature type="compositionally biased region" description="Basic and acidic residues" evidence="1">
    <location>
        <begin position="77"/>
        <end position="92"/>
    </location>
</feature>
<dbReference type="Gene3D" id="1.10.260.40">
    <property type="entry name" value="lambda repressor-like DNA-binding domains"/>
    <property type="match status" value="1"/>
</dbReference>
<feature type="compositionally biased region" description="Polar residues" evidence="1">
    <location>
        <begin position="49"/>
        <end position="64"/>
    </location>
</feature>
<reference evidence="4 6" key="1">
    <citation type="journal article" date="2014" name="ISME J.">
        <title>Trehalose/2-sulfotrehalose biosynthesis and glycine-betaine uptake are widely spread mechanisms for osmoadaptation in the Halobacteriales.</title>
        <authorList>
            <person name="Youssef N.H."/>
            <person name="Savage-Ashlock K.N."/>
            <person name="McCully A.L."/>
            <person name="Luedtke B."/>
            <person name="Shaw E.I."/>
            <person name="Hoff W.D."/>
            <person name="Elshahed M.S."/>
        </authorList>
    </citation>
    <scope>NUCLEOTIDE SEQUENCE [LARGE SCALE GENOMIC DNA]</scope>
    <source>
        <strain evidence="4 6">DX253</strain>
    </source>
</reference>
<reference evidence="7" key="2">
    <citation type="submission" date="2016-11" db="EMBL/GenBank/DDBJ databases">
        <authorList>
            <person name="Varghese N."/>
            <person name="Submissions S."/>
        </authorList>
    </citation>
    <scope>NUCLEOTIDE SEQUENCE [LARGE SCALE GENOMIC DNA]</scope>
    <source>
        <strain evidence="7">DX253</strain>
    </source>
</reference>
<dbReference type="InterPro" id="IPR010982">
    <property type="entry name" value="Lambda_DNA-bd_dom_sf"/>
</dbReference>
<keyword evidence="7" id="KW-1185">Reference proteome</keyword>
<dbReference type="InterPro" id="IPR058562">
    <property type="entry name" value="MJ0586_N"/>
</dbReference>
<dbReference type="CDD" id="cd00093">
    <property type="entry name" value="HTH_XRE"/>
    <property type="match status" value="1"/>
</dbReference>
<dbReference type="AlphaFoldDB" id="E7QQG0"/>
<gene>
    <name evidence="5" type="ORF">SAMN05444342_1414</name>
    <name evidence="4" type="ORF">ZOD2009_05152</name>
</gene>
<dbReference type="EMBL" id="AEMG01000004">
    <property type="protein sequence ID" value="EFW93224.1"/>
    <property type="molecule type" value="Genomic_DNA"/>
</dbReference>